<name>A0A1B6IKT9_9HEMI</name>
<dbReference type="AlphaFoldDB" id="A0A1B6IKT9"/>
<proteinExistence type="predicted"/>
<gene>
    <name evidence="1" type="ORF">g.43515</name>
</gene>
<sequence length="118" mass="13202">ESLSSVKPEEEGVTFEEVIDMPTEKEYLPVKATVWDIPEVTTVETTTVVTKVGDKKRVSKKRVIKKAKDGKENIQLCEETPQEGEILDETTQSLPELEGLLPESIEDMPEEITVTDVV</sequence>
<evidence type="ECO:0008006" key="2">
    <source>
        <dbReference type="Google" id="ProtNLM"/>
    </source>
</evidence>
<feature type="non-terminal residue" evidence="1">
    <location>
        <position position="118"/>
    </location>
</feature>
<reference evidence="1" key="1">
    <citation type="submission" date="2015-11" db="EMBL/GenBank/DDBJ databases">
        <title>De novo transcriptome assembly of four potential Pierce s Disease insect vectors from Arizona vineyards.</title>
        <authorList>
            <person name="Tassone E.E."/>
        </authorList>
    </citation>
    <scope>NUCLEOTIDE SEQUENCE</scope>
</reference>
<dbReference type="EMBL" id="GECU01020165">
    <property type="protein sequence ID" value="JAS87541.1"/>
    <property type="molecule type" value="Transcribed_RNA"/>
</dbReference>
<feature type="non-terminal residue" evidence="1">
    <location>
        <position position="1"/>
    </location>
</feature>
<organism evidence="1">
    <name type="scientific">Homalodisca liturata</name>
    <dbReference type="NCBI Taxonomy" id="320908"/>
    <lineage>
        <taxon>Eukaryota</taxon>
        <taxon>Metazoa</taxon>
        <taxon>Ecdysozoa</taxon>
        <taxon>Arthropoda</taxon>
        <taxon>Hexapoda</taxon>
        <taxon>Insecta</taxon>
        <taxon>Pterygota</taxon>
        <taxon>Neoptera</taxon>
        <taxon>Paraneoptera</taxon>
        <taxon>Hemiptera</taxon>
        <taxon>Auchenorrhyncha</taxon>
        <taxon>Membracoidea</taxon>
        <taxon>Cicadellidae</taxon>
        <taxon>Cicadellinae</taxon>
        <taxon>Proconiini</taxon>
        <taxon>Homalodisca</taxon>
    </lineage>
</organism>
<protein>
    <recommendedName>
        <fullName evidence="2">Titin</fullName>
    </recommendedName>
</protein>
<evidence type="ECO:0000313" key="1">
    <source>
        <dbReference type="EMBL" id="JAS87541.1"/>
    </source>
</evidence>
<accession>A0A1B6IKT9</accession>